<protein>
    <submittedName>
        <fullName evidence="1">Uncharacterized protein</fullName>
    </submittedName>
</protein>
<name>A0ACC7N6V3_9BURK</name>
<dbReference type="EMBL" id="JAQQDW010000009">
    <property type="protein sequence ID" value="MFM0103265.1"/>
    <property type="molecule type" value="Genomic_DNA"/>
</dbReference>
<gene>
    <name evidence="1" type="ORF">PQR01_07180</name>
</gene>
<dbReference type="Proteomes" id="UP001629235">
    <property type="component" value="Unassembled WGS sequence"/>
</dbReference>
<accession>A0ACC7N6V3</accession>
<comment type="caution">
    <text evidence="1">The sequence shown here is derived from an EMBL/GenBank/DDBJ whole genome shotgun (WGS) entry which is preliminary data.</text>
</comment>
<proteinExistence type="predicted"/>
<reference evidence="1 2" key="1">
    <citation type="journal article" date="2024" name="Chem. Sci.">
        <title>Discovery of megapolipeptins by genome mining of a Burkholderiales bacteria collection.</title>
        <authorList>
            <person name="Paulo B.S."/>
            <person name="Recchia M.J.J."/>
            <person name="Lee S."/>
            <person name="Fergusson C.H."/>
            <person name="Romanowski S.B."/>
            <person name="Hernandez A."/>
            <person name="Krull N."/>
            <person name="Liu D.Y."/>
            <person name="Cavanagh H."/>
            <person name="Bos A."/>
            <person name="Gray C.A."/>
            <person name="Murphy B.T."/>
            <person name="Linington R.G."/>
            <person name="Eustaquio A.S."/>
        </authorList>
    </citation>
    <scope>NUCLEOTIDE SEQUENCE [LARGE SCALE GENOMIC DNA]</scope>
    <source>
        <strain evidence="1 2">RL18-126-BIB-B</strain>
    </source>
</reference>
<evidence type="ECO:0000313" key="1">
    <source>
        <dbReference type="EMBL" id="MFM0103265.1"/>
    </source>
</evidence>
<evidence type="ECO:0000313" key="2">
    <source>
        <dbReference type="Proteomes" id="UP001629235"/>
    </source>
</evidence>
<keyword evidence="2" id="KW-1185">Reference proteome</keyword>
<organism evidence="1 2">
    <name type="scientific">Paraburkholderia rhynchosiae</name>
    <dbReference type="NCBI Taxonomy" id="487049"/>
    <lineage>
        <taxon>Bacteria</taxon>
        <taxon>Pseudomonadati</taxon>
        <taxon>Pseudomonadota</taxon>
        <taxon>Betaproteobacteria</taxon>
        <taxon>Burkholderiales</taxon>
        <taxon>Burkholderiaceae</taxon>
        <taxon>Paraburkholderia</taxon>
    </lineage>
</organism>
<sequence>MHDDSGRGGYVTHRYLPAPVPSLMNSAVNLDIQEGSCSHRDGYVF</sequence>